<comment type="subcellular location">
    <subcellularLocation>
        <location evidence="7">Cell membrane</location>
        <topology evidence="7">Multi-pass membrane protein</topology>
    </subcellularLocation>
    <subcellularLocation>
        <location evidence="1">Membrane</location>
        <topology evidence="1">Multi-pass membrane protein</topology>
    </subcellularLocation>
</comment>
<dbReference type="EMBL" id="JAVKPH010000007">
    <property type="protein sequence ID" value="MDR5652552.1"/>
    <property type="molecule type" value="Genomic_DNA"/>
</dbReference>
<proteinExistence type="inferred from homology"/>
<evidence type="ECO:0000313" key="10">
    <source>
        <dbReference type="Proteomes" id="UP001247754"/>
    </source>
</evidence>
<keyword evidence="7" id="KW-0285">Flavoprotein</keyword>
<feature type="transmembrane region" description="Helical" evidence="7">
    <location>
        <begin position="14"/>
        <end position="32"/>
    </location>
</feature>
<evidence type="ECO:0000256" key="5">
    <source>
        <dbReference type="ARBA" id="ARBA00023004"/>
    </source>
</evidence>
<organism evidence="9 10">
    <name type="scientific">Ruixingdingia sedimenti</name>
    <dbReference type="NCBI Taxonomy" id="3073604"/>
    <lineage>
        <taxon>Bacteria</taxon>
        <taxon>Pseudomonadati</taxon>
        <taxon>Pseudomonadota</taxon>
        <taxon>Alphaproteobacteria</taxon>
        <taxon>Rhodobacterales</taxon>
        <taxon>Paracoccaceae</taxon>
        <taxon>Ruixingdingia</taxon>
    </lineage>
</organism>
<keyword evidence="3 7" id="KW-0812">Transmembrane</keyword>
<comment type="subunit">
    <text evidence="7">Heterodimer of a catalytic subunit (MsrP) and a heme-binding subunit (MsrQ).</text>
</comment>
<dbReference type="RefSeq" id="WP_310456801.1">
    <property type="nucleotide sequence ID" value="NZ_JAVKPH010000007.1"/>
</dbReference>
<dbReference type="PANTHER" id="PTHR36964">
    <property type="entry name" value="PROTEIN-METHIONINE-SULFOXIDE REDUCTASE HEME-BINDING SUBUNIT MSRQ"/>
    <property type="match status" value="1"/>
</dbReference>
<gene>
    <name evidence="7 9" type="primary">msrQ</name>
    <name evidence="9" type="ORF">RGD00_08055</name>
</gene>
<dbReference type="Proteomes" id="UP001247754">
    <property type="component" value="Unassembled WGS sequence"/>
</dbReference>
<dbReference type="Pfam" id="PF01794">
    <property type="entry name" value="Ferric_reduct"/>
    <property type="match status" value="1"/>
</dbReference>
<keyword evidence="7" id="KW-0349">Heme</keyword>
<keyword evidence="2 7" id="KW-0813">Transport</keyword>
<protein>
    <recommendedName>
        <fullName evidence="7">Protein-methionine-sulfoxide reductase heme-binding subunit MsrQ</fullName>
    </recommendedName>
    <alternativeName>
        <fullName evidence="7">Flavocytochrome MsrQ</fullName>
    </alternativeName>
</protein>
<keyword evidence="5 7" id="KW-0408">Iron</keyword>
<evidence type="ECO:0000256" key="1">
    <source>
        <dbReference type="ARBA" id="ARBA00004141"/>
    </source>
</evidence>
<accession>A0ABU1F6Q9</accession>
<keyword evidence="4 7" id="KW-1133">Transmembrane helix</keyword>
<dbReference type="PANTHER" id="PTHR36964:SF1">
    <property type="entry name" value="PROTEIN-METHIONINE-SULFOXIDE REDUCTASE HEME-BINDING SUBUNIT MSRQ"/>
    <property type="match status" value="1"/>
</dbReference>
<evidence type="ECO:0000313" key="9">
    <source>
        <dbReference type="EMBL" id="MDR5652552.1"/>
    </source>
</evidence>
<dbReference type="InterPro" id="IPR013130">
    <property type="entry name" value="Fe3_Rdtase_TM_dom"/>
</dbReference>
<evidence type="ECO:0000259" key="8">
    <source>
        <dbReference type="Pfam" id="PF01794"/>
    </source>
</evidence>
<reference evidence="9 10" key="1">
    <citation type="submission" date="2023-09" db="EMBL/GenBank/DDBJ databases">
        <title>Xinfangfangia sedmenti sp. nov., isolated the sedment.</title>
        <authorList>
            <person name="Xu L."/>
        </authorList>
    </citation>
    <scope>NUCLEOTIDE SEQUENCE [LARGE SCALE GENOMIC DNA]</scope>
    <source>
        <strain evidence="9 10">LG-4</strain>
    </source>
</reference>
<feature type="transmembrane region" description="Helical" evidence="7">
    <location>
        <begin position="156"/>
        <end position="175"/>
    </location>
</feature>
<evidence type="ECO:0000256" key="6">
    <source>
        <dbReference type="ARBA" id="ARBA00023136"/>
    </source>
</evidence>
<keyword evidence="7" id="KW-1003">Cell membrane</keyword>
<keyword evidence="7" id="KW-0288">FMN</keyword>
<comment type="similarity">
    <text evidence="7">Belongs to the MsrQ family.</text>
</comment>
<comment type="cofactor">
    <cofactor evidence="7">
        <name>FMN</name>
        <dbReference type="ChEBI" id="CHEBI:58210"/>
    </cofactor>
    <text evidence="7">Binds 1 FMN per subunit.</text>
</comment>
<dbReference type="InterPro" id="IPR022837">
    <property type="entry name" value="MsrQ-like"/>
</dbReference>
<comment type="caution">
    <text evidence="9">The sequence shown here is derived from an EMBL/GenBank/DDBJ whole genome shotgun (WGS) entry which is preliminary data.</text>
</comment>
<evidence type="ECO:0000256" key="3">
    <source>
        <dbReference type="ARBA" id="ARBA00022692"/>
    </source>
</evidence>
<comment type="cofactor">
    <cofactor evidence="7">
        <name>heme b</name>
        <dbReference type="ChEBI" id="CHEBI:60344"/>
    </cofactor>
    <text evidence="7">Binds 1 heme b (iron(II)-protoporphyrin IX) group per subunit.</text>
</comment>
<dbReference type="HAMAP" id="MF_01207">
    <property type="entry name" value="MsrQ"/>
    <property type="match status" value="1"/>
</dbReference>
<dbReference type="NCBIfam" id="NF003833">
    <property type="entry name" value="PRK05419.1-5"/>
    <property type="match status" value="1"/>
</dbReference>
<feature type="transmembrane region" description="Helical" evidence="7">
    <location>
        <begin position="83"/>
        <end position="101"/>
    </location>
</feature>
<sequence length="202" mass="22441">MDVARRVNAALRPVPGWVAYVLGALPLCWLVMRGFTGDLGANPVKELEHTLGLHGLQFLLGTLAVTPLRRLTGISLIRWRRAMGLTAFAYIVLHLAVWLFLDMQLRWPEIARDLTRRPYIIIGMAGLAMMLPLALTSNDAAIRAMGAAAWRRLHRLAWPAALAGGVHFLMVVKSWPPEPMVYLVILAVILGLRLARFGPRRG</sequence>
<keyword evidence="6 7" id="KW-0472">Membrane</keyword>
<feature type="domain" description="Ferric oxidoreductase" evidence="8">
    <location>
        <begin position="56"/>
        <end position="163"/>
    </location>
</feature>
<keyword evidence="7" id="KW-0249">Electron transport</keyword>
<evidence type="ECO:0000256" key="4">
    <source>
        <dbReference type="ARBA" id="ARBA00022989"/>
    </source>
</evidence>
<feature type="transmembrane region" description="Helical" evidence="7">
    <location>
        <begin position="52"/>
        <end position="71"/>
    </location>
</feature>
<feature type="transmembrane region" description="Helical" evidence="7">
    <location>
        <begin position="117"/>
        <end position="135"/>
    </location>
</feature>
<keyword evidence="7" id="KW-0479">Metal-binding</keyword>
<keyword evidence="10" id="KW-1185">Reference proteome</keyword>
<name>A0ABU1F6Q9_9RHOB</name>
<comment type="function">
    <text evidence="7">Part of the MsrPQ system that repairs oxidized periplasmic proteins containing methionine sulfoxide residues (Met-O), using respiratory chain electrons. Thus protects these proteins from oxidative-stress damage caused by reactive species of oxygen and chlorine generated by the host defense mechanisms. MsrPQ is essential for the maintenance of envelope integrity under bleach stress, rescuing a wide series of structurally unrelated periplasmic proteins from methionine oxidation. MsrQ provides electrons for reduction to the reductase catalytic subunit MsrP, using the quinone pool of the respiratory chain.</text>
</comment>
<feature type="transmembrane region" description="Helical" evidence="7">
    <location>
        <begin position="181"/>
        <end position="198"/>
    </location>
</feature>
<evidence type="ECO:0000256" key="2">
    <source>
        <dbReference type="ARBA" id="ARBA00022448"/>
    </source>
</evidence>
<evidence type="ECO:0000256" key="7">
    <source>
        <dbReference type="HAMAP-Rule" id="MF_01207"/>
    </source>
</evidence>